<organism evidence="2 3">
    <name type="scientific">Willisornis vidua</name>
    <name type="common">Xingu scale-backed antbird</name>
    <dbReference type="NCBI Taxonomy" id="1566151"/>
    <lineage>
        <taxon>Eukaryota</taxon>
        <taxon>Metazoa</taxon>
        <taxon>Chordata</taxon>
        <taxon>Craniata</taxon>
        <taxon>Vertebrata</taxon>
        <taxon>Euteleostomi</taxon>
        <taxon>Archelosauria</taxon>
        <taxon>Archosauria</taxon>
        <taxon>Dinosauria</taxon>
        <taxon>Saurischia</taxon>
        <taxon>Theropoda</taxon>
        <taxon>Coelurosauria</taxon>
        <taxon>Aves</taxon>
        <taxon>Neognathae</taxon>
        <taxon>Neoaves</taxon>
        <taxon>Telluraves</taxon>
        <taxon>Australaves</taxon>
        <taxon>Passeriformes</taxon>
        <taxon>Thamnophilidae</taxon>
        <taxon>Willisornis</taxon>
    </lineage>
</organism>
<feature type="compositionally biased region" description="Polar residues" evidence="1">
    <location>
        <begin position="1"/>
        <end position="11"/>
    </location>
</feature>
<dbReference type="Proteomes" id="UP001145742">
    <property type="component" value="Unassembled WGS sequence"/>
</dbReference>
<keyword evidence="3" id="KW-1185">Reference proteome</keyword>
<feature type="region of interest" description="Disordered" evidence="1">
    <location>
        <begin position="41"/>
        <end position="63"/>
    </location>
</feature>
<comment type="caution">
    <text evidence="2">The sequence shown here is derived from an EMBL/GenBank/DDBJ whole genome shotgun (WGS) entry which is preliminary data.</text>
</comment>
<proteinExistence type="predicted"/>
<evidence type="ECO:0000313" key="2">
    <source>
        <dbReference type="EMBL" id="KAJ7406647.1"/>
    </source>
</evidence>
<feature type="compositionally biased region" description="Basic and acidic residues" evidence="1">
    <location>
        <begin position="41"/>
        <end position="50"/>
    </location>
</feature>
<sequence length="118" mass="12937">MSNSGNASQLQEGRLLAKAEPINEGGSASGVKYFRKEEKSVQGQLRSERGVRKRSLQTPTSVQKEGEKVLQSLPCSLWCKCWRGSCALTALEAHCGAKIHLQPMDDPVLEQVDAQRVV</sequence>
<dbReference type="EMBL" id="WHWB01034641">
    <property type="protein sequence ID" value="KAJ7406647.1"/>
    <property type="molecule type" value="Genomic_DNA"/>
</dbReference>
<name>A0ABQ9CV46_9PASS</name>
<reference evidence="2" key="1">
    <citation type="submission" date="2019-10" db="EMBL/GenBank/DDBJ databases">
        <authorList>
            <person name="Soares A.E.R."/>
            <person name="Aleixo A."/>
            <person name="Schneider P."/>
            <person name="Miyaki C.Y."/>
            <person name="Schneider M.P."/>
            <person name="Mello C."/>
            <person name="Vasconcelos A.T.R."/>
        </authorList>
    </citation>
    <scope>NUCLEOTIDE SEQUENCE</scope>
    <source>
        <tissue evidence="2">Muscle</tissue>
    </source>
</reference>
<evidence type="ECO:0000313" key="3">
    <source>
        <dbReference type="Proteomes" id="UP001145742"/>
    </source>
</evidence>
<protein>
    <submittedName>
        <fullName evidence="2">Uncharacterized protein</fullName>
    </submittedName>
</protein>
<feature type="region of interest" description="Disordered" evidence="1">
    <location>
        <begin position="1"/>
        <end position="29"/>
    </location>
</feature>
<evidence type="ECO:0000256" key="1">
    <source>
        <dbReference type="SAM" id="MobiDB-lite"/>
    </source>
</evidence>
<accession>A0ABQ9CV46</accession>
<gene>
    <name evidence="2" type="ORF">WISP_132382</name>
</gene>